<dbReference type="Proteomes" id="UP000059680">
    <property type="component" value="Chromosome 4"/>
</dbReference>
<reference evidence="2" key="1">
    <citation type="journal article" date="2005" name="Nature">
        <title>The map-based sequence of the rice genome.</title>
        <authorList>
            <consortium name="International rice genome sequencing project (IRGSP)"/>
            <person name="Matsumoto T."/>
            <person name="Wu J."/>
            <person name="Kanamori H."/>
            <person name="Katayose Y."/>
            <person name="Fujisawa M."/>
            <person name="Namiki N."/>
            <person name="Mizuno H."/>
            <person name="Yamamoto K."/>
            <person name="Antonio B.A."/>
            <person name="Baba T."/>
            <person name="Sakata K."/>
            <person name="Nagamura Y."/>
            <person name="Aoki H."/>
            <person name="Arikawa K."/>
            <person name="Arita K."/>
            <person name="Bito T."/>
            <person name="Chiden Y."/>
            <person name="Fujitsuka N."/>
            <person name="Fukunaka R."/>
            <person name="Hamada M."/>
            <person name="Harada C."/>
            <person name="Hayashi A."/>
            <person name="Hijishita S."/>
            <person name="Honda M."/>
            <person name="Hosokawa S."/>
            <person name="Ichikawa Y."/>
            <person name="Idonuma A."/>
            <person name="Iijima M."/>
            <person name="Ikeda M."/>
            <person name="Ikeno M."/>
            <person name="Ito K."/>
            <person name="Ito S."/>
            <person name="Ito T."/>
            <person name="Ito Y."/>
            <person name="Ito Y."/>
            <person name="Iwabuchi A."/>
            <person name="Kamiya K."/>
            <person name="Karasawa W."/>
            <person name="Kurita K."/>
            <person name="Katagiri S."/>
            <person name="Kikuta A."/>
            <person name="Kobayashi H."/>
            <person name="Kobayashi N."/>
            <person name="Machita K."/>
            <person name="Maehara T."/>
            <person name="Masukawa M."/>
            <person name="Mizubayashi T."/>
            <person name="Mukai Y."/>
            <person name="Nagasaki H."/>
            <person name="Nagata Y."/>
            <person name="Naito S."/>
            <person name="Nakashima M."/>
            <person name="Nakama Y."/>
            <person name="Nakamichi Y."/>
            <person name="Nakamura M."/>
            <person name="Meguro A."/>
            <person name="Negishi M."/>
            <person name="Ohta I."/>
            <person name="Ohta T."/>
            <person name="Okamoto M."/>
            <person name="Ono N."/>
            <person name="Saji S."/>
            <person name="Sakaguchi M."/>
            <person name="Sakai K."/>
            <person name="Shibata M."/>
            <person name="Shimokawa T."/>
            <person name="Song J."/>
            <person name="Takazaki Y."/>
            <person name="Terasawa K."/>
            <person name="Tsugane M."/>
            <person name="Tsuji K."/>
            <person name="Ueda S."/>
            <person name="Waki K."/>
            <person name="Yamagata H."/>
            <person name="Yamamoto M."/>
            <person name="Yamamoto S."/>
            <person name="Yamane H."/>
            <person name="Yoshiki S."/>
            <person name="Yoshihara R."/>
            <person name="Yukawa K."/>
            <person name="Zhong H."/>
            <person name="Yano M."/>
            <person name="Yuan Q."/>
            <person name="Ouyang S."/>
            <person name="Liu J."/>
            <person name="Jones K.M."/>
            <person name="Gansberger K."/>
            <person name="Moffat K."/>
            <person name="Hill J."/>
            <person name="Bera J."/>
            <person name="Fadrosh D."/>
            <person name="Jin S."/>
            <person name="Johri S."/>
            <person name="Kim M."/>
            <person name="Overton L."/>
            <person name="Reardon M."/>
            <person name="Tsitrin T."/>
            <person name="Vuong H."/>
            <person name="Weaver B."/>
            <person name="Ciecko A."/>
            <person name="Tallon L."/>
            <person name="Jackson J."/>
            <person name="Pai G."/>
            <person name="Aken S.V."/>
            <person name="Utterback T."/>
            <person name="Reidmuller S."/>
            <person name="Feldblyum T."/>
            <person name="Hsiao J."/>
            <person name="Zismann V."/>
            <person name="Iobst S."/>
            <person name="de Vazeille A.R."/>
            <person name="Buell C.R."/>
            <person name="Ying K."/>
            <person name="Li Y."/>
            <person name="Lu T."/>
            <person name="Huang Y."/>
            <person name="Zhao Q."/>
            <person name="Feng Q."/>
            <person name="Zhang L."/>
            <person name="Zhu J."/>
            <person name="Weng Q."/>
            <person name="Mu J."/>
            <person name="Lu Y."/>
            <person name="Fan D."/>
            <person name="Liu Y."/>
            <person name="Guan J."/>
            <person name="Zhang Y."/>
            <person name="Yu S."/>
            <person name="Liu X."/>
            <person name="Zhang Y."/>
            <person name="Hong G."/>
            <person name="Han B."/>
            <person name="Choisne N."/>
            <person name="Demange N."/>
            <person name="Orjeda G."/>
            <person name="Samain S."/>
            <person name="Cattolico L."/>
            <person name="Pelletier E."/>
            <person name="Couloux A."/>
            <person name="Segurens B."/>
            <person name="Wincker P."/>
            <person name="D'Hont A."/>
            <person name="Scarpelli C."/>
            <person name="Weissenbach J."/>
            <person name="Salanoubat M."/>
            <person name="Quetier F."/>
            <person name="Yu Y."/>
            <person name="Kim H.R."/>
            <person name="Rambo T."/>
            <person name="Currie J."/>
            <person name="Collura K."/>
            <person name="Luo M."/>
            <person name="Yang T."/>
            <person name="Ammiraju J.S.S."/>
            <person name="Engler F."/>
            <person name="Soderlund C."/>
            <person name="Wing R.A."/>
            <person name="Palmer L.E."/>
            <person name="de la Bastide M."/>
            <person name="Spiegel L."/>
            <person name="Nascimento L."/>
            <person name="Zutavern T."/>
            <person name="O'Shaughnessy A."/>
            <person name="Dike S."/>
            <person name="Dedhia N."/>
            <person name="Preston R."/>
            <person name="Balija V."/>
            <person name="McCombie W.R."/>
            <person name="Chow T."/>
            <person name="Chen H."/>
            <person name="Chung M."/>
            <person name="Chen C."/>
            <person name="Shaw J."/>
            <person name="Wu H."/>
            <person name="Hsiao K."/>
            <person name="Chao Y."/>
            <person name="Chu M."/>
            <person name="Cheng C."/>
            <person name="Hour A."/>
            <person name="Lee P."/>
            <person name="Lin S."/>
            <person name="Lin Y."/>
            <person name="Liou J."/>
            <person name="Liu S."/>
            <person name="Hsing Y."/>
            <person name="Raghuvanshi S."/>
            <person name="Mohanty A."/>
            <person name="Bharti A.K."/>
            <person name="Gaur A."/>
            <person name="Gupta V."/>
            <person name="Kumar D."/>
            <person name="Ravi V."/>
            <person name="Vij S."/>
            <person name="Kapur A."/>
            <person name="Khurana P."/>
            <person name="Khurana P."/>
            <person name="Khurana J.P."/>
            <person name="Tyagi A.K."/>
            <person name="Gaikwad K."/>
            <person name="Singh A."/>
            <person name="Dalal V."/>
            <person name="Srivastava S."/>
            <person name="Dixit A."/>
            <person name="Pal A.K."/>
            <person name="Ghazi I.A."/>
            <person name="Yadav M."/>
            <person name="Pandit A."/>
            <person name="Bhargava A."/>
            <person name="Sureshbabu K."/>
            <person name="Batra K."/>
            <person name="Sharma T.R."/>
            <person name="Mohapatra T."/>
            <person name="Singh N.K."/>
            <person name="Messing J."/>
            <person name="Nelson A.B."/>
            <person name="Fuks G."/>
            <person name="Kavchok S."/>
            <person name="Keizer G."/>
            <person name="Linton E."/>
            <person name="Llaca V."/>
            <person name="Song R."/>
            <person name="Tanyolac B."/>
            <person name="Young S."/>
            <person name="Ho-Il K."/>
            <person name="Hahn J.H."/>
            <person name="Sangsakoo G."/>
            <person name="Vanavichit A."/>
            <person name="de Mattos Luiz.A.T."/>
            <person name="Zimmer P.D."/>
            <person name="Malone G."/>
            <person name="Dellagostin O."/>
            <person name="de Oliveira A.C."/>
            <person name="Bevan M."/>
            <person name="Bancroft I."/>
            <person name="Minx P."/>
            <person name="Cordum H."/>
            <person name="Wilson R."/>
            <person name="Cheng Z."/>
            <person name="Jin W."/>
            <person name="Jiang J."/>
            <person name="Leong S.A."/>
            <person name="Iwama H."/>
            <person name="Gojobori T."/>
            <person name="Itoh T."/>
            <person name="Niimura Y."/>
            <person name="Fujii Y."/>
            <person name="Habara T."/>
            <person name="Sakai H."/>
            <person name="Sato Y."/>
            <person name="Wilson G."/>
            <person name="Kumar K."/>
            <person name="McCouch S."/>
            <person name="Juretic N."/>
            <person name="Hoen D."/>
            <person name="Wright S."/>
            <person name="Bruskiewich R."/>
            <person name="Bureau T."/>
            <person name="Miyao A."/>
            <person name="Hirochika H."/>
            <person name="Nishikawa T."/>
            <person name="Kadowaki K."/>
            <person name="Sugiura M."/>
            <person name="Burr B."/>
            <person name="Sasaki T."/>
        </authorList>
    </citation>
    <scope>NUCLEOTIDE SEQUENCE [LARGE SCALE GENOMIC DNA]</scope>
    <source>
        <strain evidence="2">cv. Nipponbare</strain>
    </source>
</reference>
<accession>A0A0P0WEP7</accession>
<reference evidence="1 2" key="3">
    <citation type="journal article" date="2013" name="Rice">
        <title>Improvement of the Oryza sativa Nipponbare reference genome using next generation sequence and optical map data.</title>
        <authorList>
            <person name="Kawahara Y."/>
            <person name="de la Bastide M."/>
            <person name="Hamilton J.P."/>
            <person name="Kanamori H."/>
            <person name="McCombie W.R."/>
            <person name="Ouyang S."/>
            <person name="Schwartz D.C."/>
            <person name="Tanaka T."/>
            <person name="Wu J."/>
            <person name="Zhou S."/>
            <person name="Childs K.L."/>
            <person name="Davidson R.M."/>
            <person name="Lin H."/>
            <person name="Quesada-Ocampo L."/>
            <person name="Vaillancourt B."/>
            <person name="Sakai H."/>
            <person name="Lee S.S."/>
            <person name="Kim J."/>
            <person name="Numa H."/>
            <person name="Itoh T."/>
            <person name="Buell C.R."/>
            <person name="Matsumoto T."/>
        </authorList>
    </citation>
    <scope>NUCLEOTIDE SEQUENCE [LARGE SCALE GENOMIC DNA]</scope>
    <source>
        <strain evidence="2">cv. Nipponbare</strain>
    </source>
</reference>
<dbReference type="EMBL" id="AP014960">
    <property type="protein sequence ID" value="BAS90854.1"/>
    <property type="molecule type" value="Genomic_DNA"/>
</dbReference>
<keyword evidence="2" id="KW-1185">Reference proteome</keyword>
<gene>
    <name evidence="1" type="ordered locus">Os04g0602450</name>
    <name evidence="1" type="ORF">OSNPB_040602450</name>
</gene>
<dbReference type="AlphaFoldDB" id="A0A0P0WEP7"/>
<evidence type="ECO:0000313" key="2">
    <source>
        <dbReference type="Proteomes" id="UP000059680"/>
    </source>
</evidence>
<reference evidence="1 2" key="2">
    <citation type="journal article" date="2013" name="Plant Cell Physiol.">
        <title>Rice Annotation Project Database (RAP-DB): an integrative and interactive database for rice genomics.</title>
        <authorList>
            <person name="Sakai H."/>
            <person name="Lee S.S."/>
            <person name="Tanaka T."/>
            <person name="Numa H."/>
            <person name="Kim J."/>
            <person name="Kawahara Y."/>
            <person name="Wakimoto H."/>
            <person name="Yang C.C."/>
            <person name="Iwamoto M."/>
            <person name="Abe T."/>
            <person name="Yamada Y."/>
            <person name="Muto A."/>
            <person name="Inokuchi H."/>
            <person name="Ikemura T."/>
            <person name="Matsumoto T."/>
            <person name="Sasaki T."/>
            <person name="Itoh T."/>
        </authorList>
    </citation>
    <scope>NUCLEOTIDE SEQUENCE [LARGE SCALE GENOMIC DNA]</scope>
    <source>
        <strain evidence="2">cv. Nipponbare</strain>
    </source>
</reference>
<protein>
    <submittedName>
        <fullName evidence="1">Os04g0602450 protein</fullName>
    </submittedName>
</protein>
<name>A0A0P0WEP7_ORYSJ</name>
<evidence type="ECO:0000313" key="1">
    <source>
        <dbReference type="EMBL" id="BAS90854.1"/>
    </source>
</evidence>
<organism evidence="1 2">
    <name type="scientific">Oryza sativa subsp. japonica</name>
    <name type="common">Rice</name>
    <dbReference type="NCBI Taxonomy" id="39947"/>
    <lineage>
        <taxon>Eukaryota</taxon>
        <taxon>Viridiplantae</taxon>
        <taxon>Streptophyta</taxon>
        <taxon>Embryophyta</taxon>
        <taxon>Tracheophyta</taxon>
        <taxon>Spermatophyta</taxon>
        <taxon>Magnoliopsida</taxon>
        <taxon>Liliopsida</taxon>
        <taxon>Poales</taxon>
        <taxon>Poaceae</taxon>
        <taxon>BOP clade</taxon>
        <taxon>Oryzoideae</taxon>
        <taxon>Oryzeae</taxon>
        <taxon>Oryzinae</taxon>
        <taxon>Oryza</taxon>
        <taxon>Oryza sativa</taxon>
    </lineage>
</organism>
<dbReference type="InParanoid" id="A0A0P0WEP7"/>
<proteinExistence type="predicted"/>
<dbReference type="PaxDb" id="39947-A0A0P0WEP7"/>
<sequence>MGYSFGGVSAQLIAAATPTAGGCGGADDPWAVGARSHMVDGPTMPRSRVVSNCHYSSPTSHEQCRHWHTLPHCF</sequence>